<evidence type="ECO:0000256" key="3">
    <source>
        <dbReference type="ARBA" id="ARBA00023015"/>
    </source>
</evidence>
<feature type="region of interest" description="Disordered" evidence="8">
    <location>
        <begin position="1"/>
        <end position="61"/>
    </location>
</feature>
<keyword evidence="6" id="KW-0539">Nucleus</keyword>
<feature type="compositionally biased region" description="Low complexity" evidence="8">
    <location>
        <begin position="113"/>
        <end position="128"/>
    </location>
</feature>
<comment type="caution">
    <text evidence="10">The sequence shown here is derived from an EMBL/GenBank/DDBJ whole genome shotgun (WGS) entry which is preliminary data.</text>
</comment>
<dbReference type="SUPFAM" id="SSF57959">
    <property type="entry name" value="Leucine zipper domain"/>
    <property type="match status" value="1"/>
</dbReference>
<comment type="subcellular location">
    <subcellularLocation>
        <location evidence="1">Nucleus</location>
    </subcellularLocation>
</comment>
<dbReference type="InterPro" id="IPR046347">
    <property type="entry name" value="bZIP_sf"/>
</dbReference>
<evidence type="ECO:0000256" key="1">
    <source>
        <dbReference type="ARBA" id="ARBA00004123"/>
    </source>
</evidence>
<keyword evidence="4" id="KW-0238">DNA-binding</keyword>
<proteinExistence type="inferred from homology"/>
<evidence type="ECO:0000256" key="4">
    <source>
        <dbReference type="ARBA" id="ARBA00023125"/>
    </source>
</evidence>
<evidence type="ECO:0000256" key="5">
    <source>
        <dbReference type="ARBA" id="ARBA00023163"/>
    </source>
</evidence>
<feature type="compositionally biased region" description="Polar residues" evidence="8">
    <location>
        <begin position="1"/>
        <end position="15"/>
    </location>
</feature>
<keyword evidence="5" id="KW-0804">Transcription</keyword>
<dbReference type="PROSITE" id="PS50217">
    <property type="entry name" value="BZIP"/>
    <property type="match status" value="1"/>
</dbReference>
<evidence type="ECO:0000256" key="7">
    <source>
        <dbReference type="SAM" id="Coils"/>
    </source>
</evidence>
<evidence type="ECO:0000313" key="10">
    <source>
        <dbReference type="EMBL" id="KAL2643585.1"/>
    </source>
</evidence>
<feature type="region of interest" description="Disordered" evidence="8">
    <location>
        <begin position="236"/>
        <end position="336"/>
    </location>
</feature>
<feature type="compositionally biased region" description="Basic and acidic residues" evidence="8">
    <location>
        <begin position="313"/>
        <end position="334"/>
    </location>
</feature>
<feature type="compositionally biased region" description="Low complexity" evidence="8">
    <location>
        <begin position="419"/>
        <end position="447"/>
    </location>
</feature>
<evidence type="ECO:0000313" key="11">
    <source>
        <dbReference type="Proteomes" id="UP001605036"/>
    </source>
</evidence>
<dbReference type="Proteomes" id="UP001605036">
    <property type="component" value="Unassembled WGS sequence"/>
</dbReference>
<dbReference type="GO" id="GO:0005634">
    <property type="term" value="C:nucleus"/>
    <property type="evidence" value="ECO:0007669"/>
    <property type="project" value="UniProtKB-SubCell"/>
</dbReference>
<evidence type="ECO:0000256" key="2">
    <source>
        <dbReference type="ARBA" id="ARBA00007163"/>
    </source>
</evidence>
<dbReference type="PANTHER" id="PTHR45967">
    <property type="entry name" value="G-BOX-BINDING FACTOR 3-RELATED"/>
    <property type="match status" value="1"/>
</dbReference>
<feature type="compositionally biased region" description="Polar residues" evidence="8">
    <location>
        <begin position="185"/>
        <end position="197"/>
    </location>
</feature>
<reference evidence="10 11" key="1">
    <citation type="submission" date="2024-09" db="EMBL/GenBank/DDBJ databases">
        <title>Chromosome-scale assembly of Riccia fluitans.</title>
        <authorList>
            <person name="Paukszto L."/>
            <person name="Sawicki J."/>
            <person name="Karawczyk K."/>
            <person name="Piernik-Szablinska J."/>
            <person name="Szczecinska M."/>
            <person name="Mazdziarz M."/>
        </authorList>
    </citation>
    <scope>NUCLEOTIDE SEQUENCE [LARGE SCALE GENOMIC DNA]</scope>
    <source>
        <strain evidence="10">Rf_01</strain>
        <tissue evidence="10">Aerial parts of the thallus</tissue>
    </source>
</reference>
<dbReference type="CDD" id="cd14702">
    <property type="entry name" value="bZIP_plant_GBF1"/>
    <property type="match status" value="1"/>
</dbReference>
<feature type="compositionally biased region" description="Basic residues" evidence="8">
    <location>
        <begin position="137"/>
        <end position="146"/>
    </location>
</feature>
<feature type="compositionally biased region" description="Polar residues" evidence="8">
    <location>
        <begin position="249"/>
        <end position="260"/>
    </location>
</feature>
<dbReference type="GO" id="GO:0000976">
    <property type="term" value="F:transcription cis-regulatory region binding"/>
    <property type="evidence" value="ECO:0007669"/>
    <property type="project" value="UniProtKB-ARBA"/>
</dbReference>
<sequence length="447" mass="46237">MGTGETGTPTKASKVSTTQEQQTTSTPYPEWGAAFQAYYNSGGQPPPGYFPPSVGSGPQPHPYMWGGQPMIPGYGTPTPYGAMYPHGGMYSHPSLPPGAHPYSQYGMPTPGGAIASEATATTPASAEGEGTKVADRLKKRASAKKSKGSDGGKGNSGSADGVFSHSGEGETGSEGSSEGSEEDNNSQSMVRQRSFEQMSMDGAIVVSGGGPPVYGAQQPPGGAFVNLSVGQAGAPGTPFGMPGKGSGGSATNLAAMNNSGKKGKRPPSASTSAAMIPTTPGTPMKGSTGRDGVPAELWLQDEREVKRQRRKQSNRESARRSRLRKQAECEELGTRVDTLTVENMALRTELARVSEECKKIRAENATLMAQLRKQTNPTNGIEEAGEETVTVKMDSNGKAPEVDSPVQNPSKREEEEEAPANSPTKAAAATDALTAATTEPAAAVAVA</sequence>
<evidence type="ECO:0000256" key="8">
    <source>
        <dbReference type="SAM" id="MobiDB-lite"/>
    </source>
</evidence>
<keyword evidence="3" id="KW-0805">Transcription regulation</keyword>
<dbReference type="EMBL" id="JBHFFA010000002">
    <property type="protein sequence ID" value="KAL2643585.1"/>
    <property type="molecule type" value="Genomic_DNA"/>
</dbReference>
<dbReference type="SMART" id="SM00338">
    <property type="entry name" value="BRLZ"/>
    <property type="match status" value="1"/>
</dbReference>
<keyword evidence="7" id="KW-0175">Coiled coil</keyword>
<gene>
    <name evidence="10" type="ORF">R1flu_011172</name>
</gene>
<feature type="region of interest" description="Disordered" evidence="8">
    <location>
        <begin position="113"/>
        <end position="219"/>
    </location>
</feature>
<evidence type="ECO:0000259" key="9">
    <source>
        <dbReference type="PROSITE" id="PS50217"/>
    </source>
</evidence>
<dbReference type="PROSITE" id="PS00036">
    <property type="entry name" value="BZIP_BASIC"/>
    <property type="match status" value="1"/>
</dbReference>
<dbReference type="FunFam" id="1.20.5.170:FF:000020">
    <property type="entry name" value="BZIP transcription factor"/>
    <property type="match status" value="1"/>
</dbReference>
<accession>A0ABD1Z784</accession>
<dbReference type="InterPro" id="IPR044827">
    <property type="entry name" value="GBF-like"/>
</dbReference>
<comment type="similarity">
    <text evidence="2">Belongs to the bZIP family.</text>
</comment>
<feature type="compositionally biased region" description="Low complexity" evidence="8">
    <location>
        <begin position="16"/>
        <end position="26"/>
    </location>
</feature>
<dbReference type="InterPro" id="IPR012900">
    <property type="entry name" value="MFMR"/>
</dbReference>
<protein>
    <recommendedName>
        <fullName evidence="9">BZIP domain-containing protein</fullName>
    </recommendedName>
</protein>
<dbReference type="InterPro" id="IPR045314">
    <property type="entry name" value="bZIP_plant_GBF1"/>
</dbReference>
<feature type="region of interest" description="Disordered" evidence="8">
    <location>
        <begin position="371"/>
        <end position="447"/>
    </location>
</feature>
<evidence type="ECO:0000256" key="6">
    <source>
        <dbReference type="ARBA" id="ARBA00023242"/>
    </source>
</evidence>
<dbReference type="InterPro" id="IPR004827">
    <property type="entry name" value="bZIP"/>
</dbReference>
<dbReference type="AlphaFoldDB" id="A0ABD1Z784"/>
<dbReference type="Gene3D" id="1.20.5.170">
    <property type="match status" value="1"/>
</dbReference>
<feature type="domain" description="BZIP" evidence="9">
    <location>
        <begin position="304"/>
        <end position="367"/>
    </location>
</feature>
<dbReference type="Pfam" id="PF00170">
    <property type="entry name" value="bZIP_1"/>
    <property type="match status" value="1"/>
</dbReference>
<dbReference type="Pfam" id="PF07777">
    <property type="entry name" value="MFMR"/>
    <property type="match status" value="1"/>
</dbReference>
<keyword evidence="11" id="KW-1185">Reference proteome</keyword>
<dbReference type="PANTHER" id="PTHR45967:SF38">
    <property type="entry name" value="G-BOX-BINDING FACTOR 2"/>
    <property type="match status" value="1"/>
</dbReference>
<organism evidence="10 11">
    <name type="scientific">Riccia fluitans</name>
    <dbReference type="NCBI Taxonomy" id="41844"/>
    <lineage>
        <taxon>Eukaryota</taxon>
        <taxon>Viridiplantae</taxon>
        <taxon>Streptophyta</taxon>
        <taxon>Embryophyta</taxon>
        <taxon>Marchantiophyta</taxon>
        <taxon>Marchantiopsida</taxon>
        <taxon>Marchantiidae</taxon>
        <taxon>Marchantiales</taxon>
        <taxon>Ricciaceae</taxon>
        <taxon>Riccia</taxon>
    </lineage>
</organism>
<name>A0ABD1Z784_9MARC</name>
<feature type="coiled-coil region" evidence="7">
    <location>
        <begin position="336"/>
        <end position="370"/>
    </location>
</feature>